<keyword evidence="2" id="KW-1185">Reference proteome</keyword>
<name>A0ABP6TEZ7_9ACTN</name>
<gene>
    <name evidence="1" type="ORF">GCM10019016_001950</name>
</gene>
<sequence length="99" mass="10949">MRWTWLAKLATMIRLRAPAKTWRSTLEMSRSGGDEARDLGVRGVGEEEVDALLAEPGERVQVGEAAVQRELVHLEVARVHRHAGGRADGHGERVRGWSG</sequence>
<proteinExistence type="predicted"/>
<evidence type="ECO:0000313" key="2">
    <source>
        <dbReference type="Proteomes" id="UP001501455"/>
    </source>
</evidence>
<organism evidence="1 2">
    <name type="scientific">Streptomyces prasinosporus</name>
    <dbReference type="NCBI Taxonomy" id="68256"/>
    <lineage>
        <taxon>Bacteria</taxon>
        <taxon>Bacillati</taxon>
        <taxon>Actinomycetota</taxon>
        <taxon>Actinomycetes</taxon>
        <taxon>Kitasatosporales</taxon>
        <taxon>Streptomycetaceae</taxon>
        <taxon>Streptomyces</taxon>
        <taxon>Streptomyces albogriseolus group</taxon>
    </lineage>
</organism>
<comment type="caution">
    <text evidence="1">The sequence shown here is derived from an EMBL/GenBank/DDBJ whole genome shotgun (WGS) entry which is preliminary data.</text>
</comment>
<dbReference type="EMBL" id="BAAAXF010000004">
    <property type="protein sequence ID" value="GAA3493096.1"/>
    <property type="molecule type" value="Genomic_DNA"/>
</dbReference>
<dbReference type="Proteomes" id="UP001501455">
    <property type="component" value="Unassembled WGS sequence"/>
</dbReference>
<protein>
    <submittedName>
        <fullName evidence="1">Uncharacterized protein</fullName>
    </submittedName>
</protein>
<evidence type="ECO:0000313" key="1">
    <source>
        <dbReference type="EMBL" id="GAA3493096.1"/>
    </source>
</evidence>
<accession>A0ABP6TEZ7</accession>
<reference evidence="2" key="1">
    <citation type="journal article" date="2019" name="Int. J. Syst. Evol. Microbiol.">
        <title>The Global Catalogue of Microorganisms (GCM) 10K type strain sequencing project: providing services to taxonomists for standard genome sequencing and annotation.</title>
        <authorList>
            <consortium name="The Broad Institute Genomics Platform"/>
            <consortium name="The Broad Institute Genome Sequencing Center for Infectious Disease"/>
            <person name="Wu L."/>
            <person name="Ma J."/>
        </authorList>
    </citation>
    <scope>NUCLEOTIDE SEQUENCE [LARGE SCALE GENOMIC DNA]</scope>
    <source>
        <strain evidence="2">JCM 4816</strain>
    </source>
</reference>